<evidence type="ECO:0000313" key="13">
    <source>
        <dbReference type="EMBL" id="GAA0817385.1"/>
    </source>
</evidence>
<dbReference type="EMBL" id="BAAAFA010000006">
    <property type="protein sequence ID" value="GAA0817385.1"/>
    <property type="molecule type" value="Genomic_DNA"/>
</dbReference>
<evidence type="ECO:0000313" key="14">
    <source>
        <dbReference type="Proteomes" id="UP001500021"/>
    </source>
</evidence>
<dbReference type="Gene3D" id="3.30.565.10">
    <property type="entry name" value="Histidine kinase-like ATPase, C-terminal domain"/>
    <property type="match status" value="1"/>
</dbReference>
<dbReference type="Pfam" id="PF00512">
    <property type="entry name" value="HisKA"/>
    <property type="match status" value="1"/>
</dbReference>
<keyword evidence="6 10" id="KW-0812">Transmembrane</keyword>
<keyword evidence="9" id="KW-0902">Two-component regulatory system</keyword>
<evidence type="ECO:0000256" key="9">
    <source>
        <dbReference type="ARBA" id="ARBA00023012"/>
    </source>
</evidence>
<keyword evidence="7" id="KW-0418">Kinase</keyword>
<comment type="caution">
    <text evidence="13">The sequence shown here is derived from an EMBL/GenBank/DDBJ whole genome shotgun (WGS) entry which is preliminary data.</text>
</comment>
<dbReference type="InterPro" id="IPR003660">
    <property type="entry name" value="HAMP_dom"/>
</dbReference>
<dbReference type="SMART" id="SM00388">
    <property type="entry name" value="HisKA"/>
    <property type="match status" value="1"/>
</dbReference>
<evidence type="ECO:0000259" key="12">
    <source>
        <dbReference type="PROSITE" id="PS50885"/>
    </source>
</evidence>
<dbReference type="Proteomes" id="UP001500021">
    <property type="component" value="Unassembled WGS sequence"/>
</dbReference>
<dbReference type="PROSITE" id="PS50109">
    <property type="entry name" value="HIS_KIN"/>
    <property type="match status" value="1"/>
</dbReference>
<dbReference type="InterPro" id="IPR036097">
    <property type="entry name" value="HisK_dim/P_sf"/>
</dbReference>
<comment type="subcellular location">
    <subcellularLocation>
        <location evidence="2">Membrane</location>
    </subcellularLocation>
</comment>
<feature type="domain" description="HAMP" evidence="12">
    <location>
        <begin position="183"/>
        <end position="236"/>
    </location>
</feature>
<evidence type="ECO:0000256" key="7">
    <source>
        <dbReference type="ARBA" id="ARBA00022777"/>
    </source>
</evidence>
<dbReference type="Pfam" id="PF02518">
    <property type="entry name" value="HATPase_c"/>
    <property type="match status" value="1"/>
</dbReference>
<dbReference type="RefSeq" id="WP_343817212.1">
    <property type="nucleotide sequence ID" value="NZ_BAAAFA010000006.1"/>
</dbReference>
<dbReference type="Gene3D" id="6.10.340.10">
    <property type="match status" value="1"/>
</dbReference>
<sequence>MMKSKIINKSSANENSTNKYHSLSRRIVAQFCVFTLVLSCFYSAFVFLAMYALEDSFIYTTMAQEAQLMQEGYQQHQQWPIPRHHYMKLYLSKESLPELIKVQLLTESNAGEFFGEQGKHYHLYALPKVAPEKQSDAEQAYLLAEVSEMLLVRPISGFLLKAMLVVCLVLIIIACTIAWLLGRSTARPLQRLADLVDGVAPENIPDKFAQRFPNNEIGLLAQTLENTLGQIKLALIREKHFTRDVSHELRTPVAIIKNAVEVYQTSHTLDPELPQQQLLQQQLKQQATDALIKRISDASVQMEQTVTTLLSLARNEHTSVAKSSVNLLALVEQAVIDHSYLLANKTNGNLVEVLVSDNTNVNLTLQPGMLKVLLDNLISNAFQYTNAGEVLISYENNQLVIADTGSGIEASIVDKVTELMVKGSQSTGYGFGLSIVKRLCEHQGWQLSLKSEQGTQISVRF</sequence>
<dbReference type="InterPro" id="IPR005467">
    <property type="entry name" value="His_kinase_dom"/>
</dbReference>
<accession>A0ABN1L708</accession>
<reference evidence="13 14" key="1">
    <citation type="journal article" date="2019" name="Int. J. Syst. Evol. Microbiol.">
        <title>The Global Catalogue of Microorganisms (GCM) 10K type strain sequencing project: providing services to taxonomists for standard genome sequencing and annotation.</title>
        <authorList>
            <consortium name="The Broad Institute Genomics Platform"/>
            <consortium name="The Broad Institute Genome Sequencing Center for Infectious Disease"/>
            <person name="Wu L."/>
            <person name="Ma J."/>
        </authorList>
    </citation>
    <scope>NUCLEOTIDE SEQUENCE [LARGE SCALE GENOMIC DNA]</scope>
    <source>
        <strain evidence="13 14">JCM 15608</strain>
    </source>
</reference>
<evidence type="ECO:0000256" key="8">
    <source>
        <dbReference type="ARBA" id="ARBA00022989"/>
    </source>
</evidence>
<evidence type="ECO:0000256" key="3">
    <source>
        <dbReference type="ARBA" id="ARBA00012438"/>
    </source>
</evidence>
<evidence type="ECO:0000256" key="4">
    <source>
        <dbReference type="ARBA" id="ARBA00022553"/>
    </source>
</evidence>
<feature type="transmembrane region" description="Helical" evidence="10">
    <location>
        <begin position="158"/>
        <end position="181"/>
    </location>
</feature>
<dbReference type="SUPFAM" id="SSF47384">
    <property type="entry name" value="Homodimeric domain of signal transducing histidine kinase"/>
    <property type="match status" value="1"/>
</dbReference>
<evidence type="ECO:0000259" key="11">
    <source>
        <dbReference type="PROSITE" id="PS50109"/>
    </source>
</evidence>
<evidence type="ECO:0000256" key="10">
    <source>
        <dbReference type="SAM" id="Phobius"/>
    </source>
</evidence>
<dbReference type="InterPro" id="IPR003661">
    <property type="entry name" value="HisK_dim/P_dom"/>
</dbReference>
<keyword evidence="4" id="KW-0597">Phosphoprotein</keyword>
<dbReference type="PANTHER" id="PTHR45436:SF16">
    <property type="entry name" value="HISTIDINE KINASE"/>
    <property type="match status" value="1"/>
</dbReference>
<comment type="catalytic activity">
    <reaction evidence="1">
        <text>ATP + protein L-histidine = ADP + protein N-phospho-L-histidine.</text>
        <dbReference type="EC" id="2.7.13.3"/>
    </reaction>
</comment>
<dbReference type="PANTHER" id="PTHR45436">
    <property type="entry name" value="SENSOR HISTIDINE KINASE YKOH"/>
    <property type="match status" value="1"/>
</dbReference>
<protein>
    <recommendedName>
        <fullName evidence="3">histidine kinase</fullName>
        <ecNumber evidence="3">2.7.13.3</ecNumber>
    </recommendedName>
</protein>
<dbReference type="EC" id="2.7.13.3" evidence="3"/>
<keyword evidence="10" id="KW-0472">Membrane</keyword>
<feature type="domain" description="Histidine kinase" evidence="11">
    <location>
        <begin position="244"/>
        <end position="461"/>
    </location>
</feature>
<evidence type="ECO:0000256" key="1">
    <source>
        <dbReference type="ARBA" id="ARBA00000085"/>
    </source>
</evidence>
<name>A0ABN1L708_9GAMM</name>
<dbReference type="Gene3D" id="1.10.287.130">
    <property type="match status" value="1"/>
</dbReference>
<dbReference type="SMART" id="SM00387">
    <property type="entry name" value="HATPase_c"/>
    <property type="match status" value="1"/>
</dbReference>
<keyword evidence="14" id="KW-1185">Reference proteome</keyword>
<dbReference type="InterPro" id="IPR036890">
    <property type="entry name" value="HATPase_C_sf"/>
</dbReference>
<dbReference type="SUPFAM" id="SSF55874">
    <property type="entry name" value="ATPase domain of HSP90 chaperone/DNA topoisomerase II/histidine kinase"/>
    <property type="match status" value="1"/>
</dbReference>
<dbReference type="InterPro" id="IPR003594">
    <property type="entry name" value="HATPase_dom"/>
</dbReference>
<evidence type="ECO:0000256" key="5">
    <source>
        <dbReference type="ARBA" id="ARBA00022679"/>
    </source>
</evidence>
<feature type="transmembrane region" description="Helical" evidence="10">
    <location>
        <begin position="27"/>
        <end position="53"/>
    </location>
</feature>
<organism evidence="13 14">
    <name type="scientific">Colwellia asteriadis</name>
    <dbReference type="NCBI Taxonomy" id="517723"/>
    <lineage>
        <taxon>Bacteria</taxon>
        <taxon>Pseudomonadati</taxon>
        <taxon>Pseudomonadota</taxon>
        <taxon>Gammaproteobacteria</taxon>
        <taxon>Alteromonadales</taxon>
        <taxon>Colwelliaceae</taxon>
        <taxon>Colwellia</taxon>
    </lineage>
</organism>
<proteinExistence type="predicted"/>
<keyword evidence="5" id="KW-0808">Transferase</keyword>
<keyword evidence="8 10" id="KW-1133">Transmembrane helix</keyword>
<evidence type="ECO:0000256" key="6">
    <source>
        <dbReference type="ARBA" id="ARBA00022692"/>
    </source>
</evidence>
<gene>
    <name evidence="13" type="ORF">GCM10009111_18510</name>
</gene>
<dbReference type="CDD" id="cd00082">
    <property type="entry name" value="HisKA"/>
    <property type="match status" value="1"/>
</dbReference>
<dbReference type="PROSITE" id="PS50885">
    <property type="entry name" value="HAMP"/>
    <property type="match status" value="1"/>
</dbReference>
<dbReference type="InterPro" id="IPR050428">
    <property type="entry name" value="TCS_sensor_his_kinase"/>
</dbReference>
<evidence type="ECO:0000256" key="2">
    <source>
        <dbReference type="ARBA" id="ARBA00004370"/>
    </source>
</evidence>